<sequence>EVAVILYVRLFWLINERARKLVYKRQEINKQQTTMECEIKEELASKSSSTDDSVSFPHVTAVASGWMLDFMFVSLCRSFKEGNFDEFNETLSVFEALFQSKSLKADTTGSILSFFFCSSECSPLPPDVLFEKDEHVMPLMSAATVWSSLENVVEDEGLFKEITILLFVQVLSLSFQELLPNLGIKLSTIVTKADTYHPVIMSFSYNRLLETIHPFLDNYLKKNPCDFLLKKWTVQLDKYLQDGVKRHGQGNWSRILLDYDFEGRTGTMLKDRWRKFKLKIICIAHFSS</sequence>
<dbReference type="Pfam" id="PF00249">
    <property type="entry name" value="Myb_DNA-binding"/>
    <property type="match status" value="1"/>
</dbReference>
<dbReference type="GO" id="GO:0003691">
    <property type="term" value="F:double-stranded telomeric DNA binding"/>
    <property type="evidence" value="ECO:0007669"/>
    <property type="project" value="TreeGrafter"/>
</dbReference>
<proteinExistence type="predicted"/>
<dbReference type="GO" id="GO:0003720">
    <property type="term" value="F:telomerase activity"/>
    <property type="evidence" value="ECO:0007669"/>
    <property type="project" value="TreeGrafter"/>
</dbReference>
<name>A0A3B5LNK9_9TELE</name>
<keyword evidence="5" id="KW-1185">Reference proteome</keyword>
<dbReference type="GeneTree" id="ENSGT00940000174545"/>
<dbReference type="GO" id="GO:0008301">
    <property type="term" value="F:DNA binding, bending"/>
    <property type="evidence" value="ECO:0007669"/>
    <property type="project" value="TreeGrafter"/>
</dbReference>
<dbReference type="InterPro" id="IPR017357">
    <property type="entry name" value="TERF1/2"/>
</dbReference>
<dbReference type="GO" id="GO:0008156">
    <property type="term" value="P:negative regulation of DNA replication"/>
    <property type="evidence" value="ECO:0007669"/>
    <property type="project" value="TreeGrafter"/>
</dbReference>
<reference evidence="4" key="2">
    <citation type="submission" date="2025-09" db="UniProtKB">
        <authorList>
            <consortium name="Ensembl"/>
        </authorList>
    </citation>
    <scope>IDENTIFICATION</scope>
</reference>
<keyword evidence="1" id="KW-0539">Nucleus</keyword>
<dbReference type="Gene3D" id="1.10.10.60">
    <property type="entry name" value="Homeodomain-like"/>
    <property type="match status" value="1"/>
</dbReference>
<accession>A0A3B5LNK9</accession>
<dbReference type="InterPro" id="IPR009057">
    <property type="entry name" value="Homeodomain-like_sf"/>
</dbReference>
<evidence type="ECO:0000256" key="1">
    <source>
        <dbReference type="ARBA" id="ARBA00023242"/>
    </source>
</evidence>
<dbReference type="PANTHER" id="PTHR46734">
    <property type="entry name" value="TELOMERIC REPEAT-BINDING FACTOR 1 TERF1"/>
    <property type="match status" value="1"/>
</dbReference>
<reference evidence="4" key="1">
    <citation type="submission" date="2025-08" db="UniProtKB">
        <authorList>
            <consortium name="Ensembl"/>
        </authorList>
    </citation>
    <scope>IDENTIFICATION</scope>
</reference>
<dbReference type="GO" id="GO:0098505">
    <property type="term" value="F:G-rich strand telomeric DNA binding"/>
    <property type="evidence" value="ECO:0007669"/>
    <property type="project" value="TreeGrafter"/>
</dbReference>
<dbReference type="InterPro" id="IPR001005">
    <property type="entry name" value="SANT/Myb"/>
</dbReference>
<dbReference type="PANTHER" id="PTHR46734:SF1">
    <property type="entry name" value="TELOMERIC REPEAT-BINDING FACTOR 1"/>
    <property type="match status" value="1"/>
</dbReference>
<dbReference type="InterPro" id="IPR017930">
    <property type="entry name" value="Myb_dom"/>
</dbReference>
<evidence type="ECO:0000313" key="5">
    <source>
        <dbReference type="Proteomes" id="UP000261380"/>
    </source>
</evidence>
<evidence type="ECO:0000313" key="4">
    <source>
        <dbReference type="Ensembl" id="ENSXCOP00000012315.1"/>
    </source>
</evidence>
<evidence type="ECO:0000259" key="2">
    <source>
        <dbReference type="PROSITE" id="PS50090"/>
    </source>
</evidence>
<dbReference type="PROSITE" id="PS50090">
    <property type="entry name" value="MYB_LIKE"/>
    <property type="match status" value="1"/>
</dbReference>
<dbReference type="GO" id="GO:1905839">
    <property type="term" value="P:negative regulation of telomeric D-loop disassembly"/>
    <property type="evidence" value="ECO:0007669"/>
    <property type="project" value="TreeGrafter"/>
</dbReference>
<protein>
    <submittedName>
        <fullName evidence="4">Uncharacterized protein</fullName>
    </submittedName>
</protein>
<dbReference type="GO" id="GO:0071532">
    <property type="term" value="F:ankyrin repeat binding"/>
    <property type="evidence" value="ECO:0007669"/>
    <property type="project" value="TreeGrafter"/>
</dbReference>
<feature type="domain" description="HTH myb-type" evidence="3">
    <location>
        <begin position="231"/>
        <end position="281"/>
    </location>
</feature>
<feature type="domain" description="Myb-like" evidence="2">
    <location>
        <begin position="231"/>
        <end position="277"/>
    </location>
</feature>
<dbReference type="GO" id="GO:0007004">
    <property type="term" value="P:telomere maintenance via telomerase"/>
    <property type="evidence" value="ECO:0007669"/>
    <property type="project" value="TreeGrafter"/>
</dbReference>
<dbReference type="CDD" id="cd11660">
    <property type="entry name" value="SANT_TRF"/>
    <property type="match status" value="1"/>
</dbReference>
<dbReference type="SUPFAM" id="SSF46689">
    <property type="entry name" value="Homeodomain-like"/>
    <property type="match status" value="1"/>
</dbReference>
<dbReference type="SMART" id="SM00717">
    <property type="entry name" value="SANT"/>
    <property type="match status" value="1"/>
</dbReference>
<dbReference type="InterPro" id="IPR036507">
    <property type="entry name" value="Telomere_rpt-bd_fac_dimer_sf"/>
</dbReference>
<dbReference type="SUPFAM" id="SSF63600">
    <property type="entry name" value="Telomeric repeat binding factor (TRF) dimerisation domain"/>
    <property type="match status" value="1"/>
</dbReference>
<dbReference type="InterPro" id="IPR052450">
    <property type="entry name" value="TRBD-Containing_Protein"/>
</dbReference>
<dbReference type="Gene3D" id="1.25.40.210">
    <property type="entry name" value="Telomere repeat-binding factor, dimerisation domain"/>
    <property type="match status" value="1"/>
</dbReference>
<dbReference type="GO" id="GO:0008017">
    <property type="term" value="F:microtubule binding"/>
    <property type="evidence" value="ECO:0007669"/>
    <property type="project" value="TreeGrafter"/>
</dbReference>
<dbReference type="PROSITE" id="PS51294">
    <property type="entry name" value="HTH_MYB"/>
    <property type="match status" value="1"/>
</dbReference>
<dbReference type="GO" id="GO:0000783">
    <property type="term" value="C:nuclear telomere cap complex"/>
    <property type="evidence" value="ECO:0007669"/>
    <property type="project" value="TreeGrafter"/>
</dbReference>
<dbReference type="PIRSF" id="PIRSF038016">
    <property type="entry name" value="Telomere_bd-1_Pin2"/>
    <property type="match status" value="1"/>
</dbReference>
<organism evidence="4 5">
    <name type="scientific">Xiphophorus couchianus</name>
    <name type="common">Monterrey platyfish</name>
    <dbReference type="NCBI Taxonomy" id="32473"/>
    <lineage>
        <taxon>Eukaryota</taxon>
        <taxon>Metazoa</taxon>
        <taxon>Chordata</taxon>
        <taxon>Craniata</taxon>
        <taxon>Vertebrata</taxon>
        <taxon>Euteleostomi</taxon>
        <taxon>Actinopterygii</taxon>
        <taxon>Neopterygii</taxon>
        <taxon>Teleostei</taxon>
        <taxon>Neoteleostei</taxon>
        <taxon>Acanthomorphata</taxon>
        <taxon>Ovalentaria</taxon>
        <taxon>Atherinomorphae</taxon>
        <taxon>Cyprinodontiformes</taxon>
        <taxon>Poeciliidae</taxon>
        <taxon>Poeciliinae</taxon>
        <taxon>Xiphophorus</taxon>
    </lineage>
</organism>
<dbReference type="Ensembl" id="ENSXCOT00000012464.1">
    <property type="protein sequence ID" value="ENSXCOP00000012315.1"/>
    <property type="gene ID" value="ENSXCOG00000009310.1"/>
</dbReference>
<dbReference type="STRING" id="32473.ENSXCOP00000012315"/>
<evidence type="ECO:0000259" key="3">
    <source>
        <dbReference type="PROSITE" id="PS51294"/>
    </source>
</evidence>
<dbReference type="AlphaFoldDB" id="A0A3B5LNK9"/>
<dbReference type="Proteomes" id="UP000261380">
    <property type="component" value="Unplaced"/>
</dbReference>